<dbReference type="PROSITE" id="PS00022">
    <property type="entry name" value="EGF_1"/>
    <property type="match status" value="5"/>
</dbReference>
<dbReference type="FunFam" id="2.10.25.10:FF:000225">
    <property type="entry name" value="Sushi, von Willebrand factor type A, EGF and pentraxin domain containing 1"/>
    <property type="match status" value="1"/>
</dbReference>
<feature type="domain" description="Sushi" evidence="27">
    <location>
        <begin position="381"/>
        <end position="439"/>
    </location>
</feature>
<dbReference type="InterPro" id="IPR001881">
    <property type="entry name" value="EGF-like_Ca-bd_dom"/>
</dbReference>
<dbReference type="Gene3D" id="2.10.70.10">
    <property type="entry name" value="Complement Module, domain 1"/>
    <property type="match status" value="35"/>
</dbReference>
<dbReference type="PROSITE" id="PS51828">
    <property type="entry name" value="PTX_2"/>
    <property type="match status" value="1"/>
</dbReference>
<feature type="region of interest" description="Disordered" evidence="23">
    <location>
        <begin position="826"/>
        <end position="848"/>
    </location>
</feature>
<feature type="disulfide bond" evidence="22">
    <location>
        <begin position="1701"/>
        <end position="1728"/>
    </location>
</feature>
<evidence type="ECO:0000256" key="11">
    <source>
        <dbReference type="ARBA" id="ARBA00022729"/>
    </source>
</evidence>
<dbReference type="InterPro" id="IPR018097">
    <property type="entry name" value="EGF_Ca-bd_CS"/>
</dbReference>
<feature type="disulfide bond" evidence="22">
    <location>
        <begin position="1547"/>
        <end position="1574"/>
    </location>
</feature>
<feature type="domain" description="Sushi" evidence="27">
    <location>
        <begin position="2379"/>
        <end position="2436"/>
    </location>
</feature>
<evidence type="ECO:0000256" key="20">
    <source>
        <dbReference type="ARBA" id="ARBA00067719"/>
    </source>
</evidence>
<evidence type="ECO:0000259" key="25">
    <source>
        <dbReference type="PROSITE" id="PS50234"/>
    </source>
</evidence>
<evidence type="ECO:0000256" key="4">
    <source>
        <dbReference type="ARBA" id="ARBA00004496"/>
    </source>
</evidence>
<feature type="domain" description="HYR" evidence="26">
    <location>
        <begin position="581"/>
        <end position="658"/>
    </location>
</feature>
<accession>A0A3B3T3R4</accession>
<dbReference type="GeneTree" id="ENSGT00940000156061"/>
<dbReference type="GO" id="GO:0016477">
    <property type="term" value="P:cell migration"/>
    <property type="evidence" value="ECO:0007669"/>
    <property type="project" value="Ensembl"/>
</dbReference>
<feature type="domain" description="Sushi" evidence="27">
    <location>
        <begin position="2633"/>
        <end position="2690"/>
    </location>
</feature>
<dbReference type="Pfam" id="PF07699">
    <property type="entry name" value="Ephrin_rec_like"/>
    <property type="match status" value="4"/>
</dbReference>
<dbReference type="Pfam" id="PF00084">
    <property type="entry name" value="Sushi"/>
    <property type="match status" value="33"/>
</dbReference>
<feature type="domain" description="Sushi" evidence="27">
    <location>
        <begin position="3034"/>
        <end position="3099"/>
    </location>
</feature>
<feature type="disulfide bond" evidence="22">
    <location>
        <begin position="2777"/>
        <end position="2804"/>
    </location>
</feature>
<evidence type="ECO:0000256" key="5">
    <source>
        <dbReference type="ARBA" id="ARBA00004613"/>
    </source>
</evidence>
<dbReference type="Gene3D" id="2.10.50.10">
    <property type="entry name" value="Tumor Necrosis Factor Receptor, subunit A, domain 2"/>
    <property type="match status" value="4"/>
</dbReference>
<proteinExistence type="predicted"/>
<feature type="disulfide bond" evidence="21">
    <location>
        <begin position="1343"/>
        <end position="1352"/>
    </location>
</feature>
<feature type="domain" description="Sushi" evidence="27">
    <location>
        <begin position="1518"/>
        <end position="1575"/>
    </location>
</feature>
<evidence type="ECO:0000256" key="14">
    <source>
        <dbReference type="ARBA" id="ARBA00022889"/>
    </source>
</evidence>
<evidence type="ECO:0000256" key="18">
    <source>
        <dbReference type="ARBA" id="ARBA00023180"/>
    </source>
</evidence>
<reference evidence="29" key="1">
    <citation type="submission" date="2025-08" db="UniProtKB">
        <authorList>
            <consortium name="Ensembl"/>
        </authorList>
    </citation>
    <scope>IDENTIFICATION</scope>
</reference>
<dbReference type="PANTHER" id="PTHR45656">
    <property type="entry name" value="PROTEIN CBR-CLEC-78"/>
    <property type="match status" value="1"/>
</dbReference>
<feature type="domain" description="Sushi" evidence="27">
    <location>
        <begin position="3307"/>
        <end position="3363"/>
    </location>
</feature>
<evidence type="ECO:0000259" key="28">
    <source>
        <dbReference type="PROSITE" id="PS51828"/>
    </source>
</evidence>
<feature type="domain" description="EGF-like" evidence="24">
    <location>
        <begin position="1130"/>
        <end position="1165"/>
    </location>
</feature>
<dbReference type="Gene3D" id="2.60.120.200">
    <property type="match status" value="1"/>
</dbReference>
<keyword evidence="30" id="KW-1185">Reference proteome</keyword>
<feature type="domain" description="Sushi" evidence="27">
    <location>
        <begin position="2146"/>
        <end position="2204"/>
    </location>
</feature>
<dbReference type="GO" id="GO:0007154">
    <property type="term" value="P:cell communication"/>
    <property type="evidence" value="ECO:0007669"/>
    <property type="project" value="UniProtKB-ARBA"/>
</dbReference>
<evidence type="ECO:0000256" key="23">
    <source>
        <dbReference type="SAM" id="MobiDB-lite"/>
    </source>
</evidence>
<dbReference type="FunFam" id="2.60.120.200:FF:000012">
    <property type="entry name" value="neuronal pentraxin receptor"/>
    <property type="match status" value="1"/>
</dbReference>
<feature type="domain" description="Sushi" evidence="27">
    <location>
        <begin position="2205"/>
        <end position="2262"/>
    </location>
</feature>
<feature type="domain" description="VWFA" evidence="25">
    <location>
        <begin position="28"/>
        <end position="208"/>
    </location>
</feature>
<dbReference type="Gene3D" id="3.40.50.410">
    <property type="entry name" value="von Willebrand factor, type A domain"/>
    <property type="match status" value="1"/>
</dbReference>
<feature type="domain" description="Sushi" evidence="27">
    <location>
        <begin position="2089"/>
        <end position="2145"/>
    </location>
</feature>
<keyword evidence="18" id="KW-0325">Glycoprotein</keyword>
<dbReference type="PROSITE" id="PS00010">
    <property type="entry name" value="ASX_HYDROXYL"/>
    <property type="match status" value="6"/>
</dbReference>
<dbReference type="FunFam" id="2.10.25.10:FF:000122">
    <property type="entry name" value="Protein crumbs homolog 2"/>
    <property type="match status" value="3"/>
</dbReference>
<dbReference type="SUPFAM" id="SSF49899">
    <property type="entry name" value="Concanavalin A-like lectins/glucanases"/>
    <property type="match status" value="1"/>
</dbReference>
<dbReference type="InterPro" id="IPR024731">
    <property type="entry name" value="NELL2-like_EGF"/>
</dbReference>
<evidence type="ECO:0000256" key="19">
    <source>
        <dbReference type="ARBA" id="ARBA00023242"/>
    </source>
</evidence>
<feature type="domain" description="EGF-like" evidence="24">
    <location>
        <begin position="1167"/>
        <end position="1202"/>
    </location>
</feature>
<evidence type="ECO:0000256" key="22">
    <source>
        <dbReference type="PROSITE-ProRule" id="PRU00302"/>
    </source>
</evidence>
<evidence type="ECO:0000259" key="24">
    <source>
        <dbReference type="PROSITE" id="PS50026"/>
    </source>
</evidence>
<feature type="domain" description="Sushi" evidence="27">
    <location>
        <begin position="3136"/>
        <end position="3190"/>
    </location>
</feature>
<feature type="disulfide bond" evidence="22">
    <location>
        <begin position="2835"/>
        <end position="2862"/>
    </location>
</feature>
<feature type="domain" description="Sushi" evidence="27">
    <location>
        <begin position="2865"/>
        <end position="2921"/>
    </location>
</feature>
<evidence type="ECO:0000256" key="1">
    <source>
        <dbReference type="ARBA" id="ARBA00004123"/>
    </source>
</evidence>
<evidence type="ECO:0000256" key="10">
    <source>
        <dbReference type="ARBA" id="ARBA00022692"/>
    </source>
</evidence>
<keyword evidence="17 21" id="KW-1015">Disulfide bond</keyword>
<feature type="domain" description="Sushi" evidence="27">
    <location>
        <begin position="2494"/>
        <end position="2574"/>
    </location>
</feature>
<keyword evidence="8" id="KW-0964">Secreted</keyword>
<feature type="disulfide bond" evidence="22">
    <location>
        <begin position="2661"/>
        <end position="2688"/>
    </location>
</feature>
<dbReference type="PROSITE" id="PS50923">
    <property type="entry name" value="SUSHI"/>
    <property type="match status" value="32"/>
</dbReference>
<evidence type="ECO:0000256" key="9">
    <source>
        <dbReference type="ARBA" id="ARBA00022536"/>
    </source>
</evidence>
<feature type="disulfide bond" evidence="21">
    <location>
        <begin position="3396"/>
        <end position="3406"/>
    </location>
</feature>
<dbReference type="GO" id="GO:0051239">
    <property type="term" value="P:regulation of multicellular organismal process"/>
    <property type="evidence" value="ECO:0007669"/>
    <property type="project" value="UniProtKB-ARBA"/>
</dbReference>
<keyword evidence="7" id="KW-0963">Cytoplasm</keyword>
<keyword evidence="19" id="KW-0539">Nucleus</keyword>
<dbReference type="InterPro" id="IPR001759">
    <property type="entry name" value="PTX_dom"/>
</dbReference>
<dbReference type="Pfam" id="PF00008">
    <property type="entry name" value="EGF"/>
    <property type="match status" value="5"/>
</dbReference>
<dbReference type="SMART" id="SM00032">
    <property type="entry name" value="CCP"/>
    <property type="match status" value="35"/>
</dbReference>
<evidence type="ECO:0000256" key="8">
    <source>
        <dbReference type="ARBA" id="ARBA00022525"/>
    </source>
</evidence>
<dbReference type="GO" id="GO:0036303">
    <property type="term" value="P:lymph vessel morphogenesis"/>
    <property type="evidence" value="ECO:0007669"/>
    <property type="project" value="Ensembl"/>
</dbReference>
<dbReference type="SMART" id="SM00181">
    <property type="entry name" value="EGF"/>
    <property type="match status" value="10"/>
</dbReference>
<dbReference type="GO" id="GO:0005576">
    <property type="term" value="C:extracellular region"/>
    <property type="evidence" value="ECO:0007669"/>
    <property type="project" value="UniProtKB-SubCell"/>
</dbReference>
<keyword evidence="11" id="KW-0732">Signal</keyword>
<feature type="domain" description="EGF-like" evidence="24">
    <location>
        <begin position="1241"/>
        <end position="1277"/>
    </location>
</feature>
<feature type="disulfide bond" evidence="21">
    <location>
        <begin position="3414"/>
        <end position="3423"/>
    </location>
</feature>
<feature type="disulfide bond" evidence="22">
    <location>
        <begin position="2951"/>
        <end position="2978"/>
    </location>
</feature>
<feature type="domain" description="Sushi" evidence="27">
    <location>
        <begin position="1902"/>
        <end position="1959"/>
    </location>
</feature>
<feature type="disulfide bond" evidence="22">
    <location>
        <begin position="2407"/>
        <end position="2434"/>
    </location>
</feature>
<dbReference type="InterPro" id="IPR036465">
    <property type="entry name" value="vWFA_dom_sf"/>
</dbReference>
<evidence type="ECO:0000256" key="16">
    <source>
        <dbReference type="ARBA" id="ARBA00023136"/>
    </source>
</evidence>
<dbReference type="Pfam" id="PF12947">
    <property type="entry name" value="EGF_3"/>
    <property type="match status" value="1"/>
</dbReference>
<feature type="domain" description="Sushi" evidence="27">
    <location>
        <begin position="2749"/>
        <end position="2806"/>
    </location>
</feature>
<dbReference type="FunFam" id="2.10.50.10:FF:000018">
    <property type="entry name" value="Sushi, von Willebrand factor type A, EGF and pentraxin domain-containing 1"/>
    <property type="match status" value="1"/>
</dbReference>
<feature type="domain" description="EGF-like" evidence="24">
    <location>
        <begin position="3393"/>
        <end position="3424"/>
    </location>
</feature>
<keyword evidence="10" id="KW-0812">Transmembrane</keyword>
<reference evidence="29" key="2">
    <citation type="submission" date="2025-09" db="UniProtKB">
        <authorList>
            <consortium name="Ensembl"/>
        </authorList>
    </citation>
    <scope>IDENTIFICATION</scope>
</reference>
<dbReference type="InterPro" id="IPR035976">
    <property type="entry name" value="Sushi/SCR/CCP_sf"/>
</dbReference>
<evidence type="ECO:0000256" key="12">
    <source>
        <dbReference type="ARBA" id="ARBA00022737"/>
    </source>
</evidence>
<dbReference type="GO" id="GO:0090136">
    <property type="term" value="P:epithelial cell-cell adhesion"/>
    <property type="evidence" value="ECO:0007669"/>
    <property type="project" value="Ensembl"/>
</dbReference>
<dbReference type="FunFam" id="2.10.70.10:FF:000003">
    <property type="entry name" value="Versican core protein"/>
    <property type="match status" value="1"/>
</dbReference>
<dbReference type="GO" id="GO:0005737">
    <property type="term" value="C:cytoplasm"/>
    <property type="evidence" value="ECO:0007669"/>
    <property type="project" value="UniProtKB-SubCell"/>
</dbReference>
<keyword evidence="13" id="KW-0106">Calcium</keyword>
<feature type="domain" description="Sushi" evidence="27">
    <location>
        <begin position="2437"/>
        <end position="2493"/>
    </location>
</feature>
<feature type="disulfide bond" evidence="21">
    <location>
        <begin position="1267"/>
        <end position="1276"/>
    </location>
</feature>
<dbReference type="InterPro" id="IPR000436">
    <property type="entry name" value="Sushi_SCR_CCP_dom"/>
</dbReference>
<evidence type="ECO:0000256" key="17">
    <source>
        <dbReference type="ARBA" id="ARBA00023157"/>
    </source>
</evidence>
<dbReference type="GO" id="GO:0005634">
    <property type="term" value="C:nucleus"/>
    <property type="evidence" value="ECO:0007669"/>
    <property type="project" value="UniProtKB-SubCell"/>
</dbReference>
<evidence type="ECO:0000313" key="30">
    <source>
        <dbReference type="Proteomes" id="UP000261540"/>
    </source>
</evidence>
<protein>
    <recommendedName>
        <fullName evidence="20">Sushi, von Willebrand factor type A, EGF and pentraxin domain-containing protein 1</fullName>
    </recommendedName>
</protein>
<dbReference type="GO" id="GO:0009913">
    <property type="term" value="P:epidermal cell differentiation"/>
    <property type="evidence" value="ECO:0007669"/>
    <property type="project" value="Ensembl"/>
</dbReference>
<dbReference type="Pfam" id="PF00092">
    <property type="entry name" value="VWA"/>
    <property type="match status" value="1"/>
</dbReference>
<dbReference type="PANTHER" id="PTHR45656:SF4">
    <property type="entry name" value="PROTEIN CBR-CLEC-78"/>
    <property type="match status" value="1"/>
</dbReference>
<evidence type="ECO:0000256" key="21">
    <source>
        <dbReference type="PROSITE-ProRule" id="PRU00076"/>
    </source>
</evidence>
<dbReference type="FunFam" id="2.10.25.10:FF:000391">
    <property type="entry name" value="Weary, isoform C"/>
    <property type="match status" value="1"/>
</dbReference>
<feature type="domain" description="HYR" evidence="26">
    <location>
        <begin position="495"/>
        <end position="580"/>
    </location>
</feature>
<dbReference type="FunFam" id="2.10.25.10:FF:000038">
    <property type="entry name" value="Fibrillin 2"/>
    <property type="match status" value="1"/>
</dbReference>
<evidence type="ECO:0000256" key="6">
    <source>
        <dbReference type="ARBA" id="ARBA00022475"/>
    </source>
</evidence>
<dbReference type="Pfam" id="PF02494">
    <property type="entry name" value="HYR"/>
    <property type="match status" value="2"/>
</dbReference>
<keyword evidence="22" id="KW-0768">Sushi</keyword>
<feature type="domain" description="Sushi" evidence="27">
    <location>
        <begin position="658"/>
        <end position="721"/>
    </location>
</feature>
<feature type="domain" description="EGF-like" evidence="24">
    <location>
        <begin position="1632"/>
        <end position="1671"/>
    </location>
</feature>
<sequence>GVEGKVARLGQAFKRQVRLLRERSALLDLVFLVDESSSVGNANFLSELRFVRKLLSDFPVAPGATRVALVTFSSRSHVVRRVDHISTPRARNHKCSLFNQEMPAISYRGGGTYTKGAFQQAAQILRHSRQNASRVIFLITDGYSNGGDPRPVAASLRDQGVEIFTFGIWQGNIRELNDMATHPKEEHCYLVHTFAEFEALARHALHELPTGSYIQEERGRCSSLCKSAGDCCDAMASCLCGTHTGQYDCVCNKGYYGKGLQHECFCPPGTYKPERVPGGPSTCLSCPDEHHTSQPGSSSLSDCVCETGYSTVNGSCEVVRCPPLLPPANGHFIQNVCNNHFDAACGVRCRAGFSLLGSGIRLCQPDGQWSGSEPSCTRKCPALQPPPHGHLNCSQGSAPYRSTCTVRCADGYRLEGAARLICQANSRWSGPPPRILCPPLVMPKNALLSPPTCTEREAKPGTACRLACRQGYGIRGDPVLTCLQSGDWTSSVDKVTLEPPQITCPPDVVVETIERRALANVSWASPRVQDNSGEEQVTVQVMPILTQPQMFPIGEERVTYTATDQAGNQANCSFGVTVMTEPPMIDRCRSPPPFHTTEKQLVVVWEVPQFSDNSSTLSISSTHSPGSVFPTGETVVHYTATDPSGNNRTCDLLIIVQSTCEQPFQPVNGEFSCTEEDDGVNCTLHCKDGYSFSHQRVKSYFCAHNGLWDPAYTANQPDCSNRIANNGFKPFDMLFKASRCDDPNMLKAFSKEFSGTLGDMVPAFCNSDDISCKLEMMSQGQCLEYNYDYENGFAIPGGWAGNWRPQDGQDYSYLDMGFVTDRKPSAYQQDDTAHSQKSTPYRAKRHRKLVGPTRDQKIQIFFNITTIPLPAWRNNSLEAANQKRLLRTLEHLTNRLKRTLSKQPLSTFRVDSEMIVADPKSLESQKASLFCRPGSVLKDRMLCPVGTYYSLEFGVCESCWRGSYQDLEGQTECTPCPDGSSTPYLHSRSLSECKEQCKPGSSSASGLETCESCPLGQYQPGFGSRLCLPCPEETSTVNRGAIHVAECGPCSSGHFSRTGLSPCYPCPRDYYQPEEGRSFCLSCPFYGTTSVTGAAFIHDCSFGSSFLPKELSVTSAPEAVHKNYQASSQLFHECFLNPCQNEGTCEEVGIGYVCSCLPGFTSKCEKDIDECDSAPCQNGGHCRDGTGDFQCQCQTGYVTLCEVEVNECSSSPCLNDGHCVDEINQYVCSCPLGFTTHCELEIDECLSNPCLNRGVCEDLAGAYACTCAQGFAGDSCEVNVNECNSAPCLNGGSCSDGVNNFRCECPAGYTGMLCQVDVDECAPGPCLNGATCQDSPGSFRCICRPGFNGSRCETMSSSFNLDFEVSGIHGYVLLDGVLPPLTAITCIFWMKSSDSTNYGTPISYAVEDGSDNTFLLTDYNWVLYINGKERITDCPAVNDGHWHHIGVSWRSVDGDWKVYIDGNLSDGGKGLSVGATIPGGALVLGQDQDQRGKGFNPVESFVGSLSQLNLWDHVLTAQQCPLLENAIPHLRASRPTAIPGSQLQVYCDPGFYLVGESELRCHNKGAWNHPLPHCEVDCGPPPYLEHGLYTGDDFHAGSTVTYRCSSGFYLLGDPRMLCANNGTWTGNLPACLVNECALGSDCDKHASCHNTDGSYTCTCVPPYSGDGKNCTPVKCRNPGYPEFGHRDGSNFIVGSEVVFTCEEGYELTGSSHMQCTETGEWDGIFPYCKLSCRKPPVPDNSIIKGNNFTFGSKVTFSCKKGFLSRGPAEIECLANLKWSRSPPACEPMTCNEPPHVKHGNVTGTKRTYQSTVTYTCAEGYLQGPADVSCEASGEWSTPVPQCAEVDCGEPPTLLDATAMGGNFTLGSQVHYTCKEYTLLGPQTRECLPTGRWSQGSAQCVPRSCGPPPPVDHALYQQSGHQLFGDTAIYFCKDGYTAGNNSKVLCNAQGQWVPPEGCEMPSCIANFCQRPPDLPHAILDSVSTSRLNKYVSNTEVSYKCEEGFTLNTTATLRCMLGGEWVPSPSDISCVPVRCSKPESIPRGYVSGTNYSFGAMVAYSCDKGFMIDGEKRRTCQANGEWGGALPSCQPVSCINPPQVTNGSIKKSRFVFNSRVTYTCDPGYELRGNPDITCQANKQWTKEPSCVLLTCKDPPDVPHGRYEAGIFKVGSKVKYDCDDGYELIGDAIWTCLKDGKWDKGQTPQCKPVQCPEPPLEENHLVLKSLDSDSRTIQLSCEDGYVLYGAQVLHCTQTQEWNDTFPICTQVFCGPPPKVSYGDPLSTATSYGSVVTYSCVDGFSLRKESSVQCLADGQWSEPLPECSPVECPQPPEILNGIVDVQGLMYLSPAIYSCKPGYNLEGNSTVLCGPDGHWMGATPLCRPVECGPPKEIANGMVSYSQLQFGHAITYTCNRGFQLEGPETLNCLETGEWDKEIPVCMQVYCTPPEPIPNGFLEGREHKFGVTIFYSCFPGFQLEGQNYLTCEESGWTSPTPSCVLMDCGLPPHIDFGEYVKVADSAANHGGADYGLAGSIPQTDTSFLHGAMVEYRCQPGYELVGVSELMCKEDGAWNGTAPVCLPAECEPPENPKHGSITITDVALGGLVQYTCDKGYELVGQTIRQCVSGRRWSDSAPSCSPVSCGHPGEVADGSVQGDSFLYPSVVHYSCLPGFVLLGSKSSTCQADGRWSSETPQCVPVSCGPLLVSDNITVEGTEYTFNKQLVFSCKPGFVLQGASNSVCLADGSWSHASPQCLPAFCGRPPVGPNSLLIGSDFGFNGKVNYTCDEGYTLIGKPVLLCQGNGIWDAPPPQCTIVSCDPPEDISHGFFNGSSFNFGDVVEIVCFPGYEAVGNPFLQCSARGTWVGAMPRCQACMCDPPVLKFGAVLGQEHNCGDQVRFICDAGYRLLGPANATCETGRVWSPGVPVCTRGRCSAPPPTVLNAVLQGSSATYPDMVTYRCMPGYQMANYAPVTCTGTGGWSKPTFSCLPVSCGPPPTIPNAEVVGDKFTFGSQVQYCQEGYHLSSLGDTLSCLGDGSWSPSSVRCTPAPCVLPHDLTHVLVLGEDLTPVGSTVTLSCEEGFQLQGPGTSECQHGGWWSPEFSAKSCEPISCRGPPHPQNGHVNGDSFSYGDTVNYKCLPGFRIQVSCGTPPVVEGAVAVASGETYQSNVSYVCNSGLRLVGPQNLTCLSNRTWSLPTPKCECEDPTELLHGRLLVHNFTTGRSVEFQCGKGYTLQGEPLLLCLANGSWDSPFPTCTKPCPSPPGLLDPSANASGRVFFVGETVPVSCPKGHQSQGAVTITCRSDQMWAPTGALCEVSCGPPRHVSNGMVRGAVFQYGDMALYSCFRGYAMEGTSRSRCLENGTWTPAPTCRAICWLQCQNGGLCQRPNVCSCPEGWMGRLCEEICILPCLNGGRCVAPYQCECPAGWSGTRCHSVCSSPCLNGGRCIRPNRCHCTSGWSGHDCS</sequence>
<dbReference type="PROSITE" id="PS01187">
    <property type="entry name" value="EGF_CA"/>
    <property type="match status" value="2"/>
</dbReference>
<dbReference type="InterPro" id="IPR002035">
    <property type="entry name" value="VWF_A"/>
</dbReference>
<keyword evidence="14" id="KW-0130">Cell adhesion</keyword>
<evidence type="ECO:0000256" key="2">
    <source>
        <dbReference type="ARBA" id="ARBA00004170"/>
    </source>
</evidence>
<dbReference type="GO" id="GO:0005509">
    <property type="term" value="F:calcium ion binding"/>
    <property type="evidence" value="ECO:0007669"/>
    <property type="project" value="InterPro"/>
</dbReference>
<feature type="domain" description="Sushi" evidence="27">
    <location>
        <begin position="2922"/>
        <end position="2980"/>
    </location>
</feature>
<keyword evidence="16" id="KW-0472">Membrane</keyword>
<feature type="domain" description="EGF-like" evidence="24">
    <location>
        <begin position="1279"/>
        <end position="1315"/>
    </location>
</feature>
<dbReference type="SUPFAM" id="SSF57184">
    <property type="entry name" value="Growth factor receptor domain"/>
    <property type="match status" value="3"/>
</dbReference>
<dbReference type="Pfam" id="PF00354">
    <property type="entry name" value="Pentaxin"/>
    <property type="match status" value="1"/>
</dbReference>
<dbReference type="PROSITE" id="PS50825">
    <property type="entry name" value="HYR"/>
    <property type="match status" value="2"/>
</dbReference>
<feature type="domain" description="Sushi" evidence="27">
    <location>
        <begin position="319"/>
        <end position="378"/>
    </location>
</feature>
<feature type="domain" description="Sushi" evidence="27">
    <location>
        <begin position="2321"/>
        <end position="2378"/>
    </location>
</feature>
<dbReference type="SMART" id="SM00179">
    <property type="entry name" value="EGF_CA"/>
    <property type="match status" value="8"/>
</dbReference>
<evidence type="ECO:0000259" key="27">
    <source>
        <dbReference type="PROSITE" id="PS50923"/>
    </source>
</evidence>
<dbReference type="PRINTS" id="PR00895">
    <property type="entry name" value="PENTAXIN"/>
</dbReference>
<feature type="domain" description="Sushi" evidence="27">
    <location>
        <begin position="1788"/>
        <end position="1844"/>
    </location>
</feature>
<feature type="disulfide bond" evidence="22">
    <location>
        <begin position="1758"/>
        <end position="1785"/>
    </location>
</feature>
<feature type="domain" description="EGF-like" evidence="24">
    <location>
        <begin position="1317"/>
        <end position="1353"/>
    </location>
</feature>
<dbReference type="InterPro" id="IPR011641">
    <property type="entry name" value="Tyr-kin_ephrin_A/B_rcpt-like"/>
</dbReference>
<organism evidence="29 30">
    <name type="scientific">Paramormyrops kingsleyae</name>
    <dbReference type="NCBI Taxonomy" id="1676925"/>
    <lineage>
        <taxon>Eukaryota</taxon>
        <taxon>Metazoa</taxon>
        <taxon>Chordata</taxon>
        <taxon>Craniata</taxon>
        <taxon>Vertebrata</taxon>
        <taxon>Euteleostomi</taxon>
        <taxon>Actinopterygii</taxon>
        <taxon>Neopterygii</taxon>
        <taxon>Teleostei</taxon>
        <taxon>Osteoglossocephala</taxon>
        <taxon>Osteoglossomorpha</taxon>
        <taxon>Osteoglossiformes</taxon>
        <taxon>Mormyridae</taxon>
        <taxon>Paramormyrops</taxon>
    </lineage>
</organism>
<feature type="domain" description="Sushi" evidence="27">
    <location>
        <begin position="2031"/>
        <end position="2088"/>
    </location>
</feature>
<feature type="domain" description="Sushi" evidence="27">
    <location>
        <begin position="1673"/>
        <end position="1730"/>
    </location>
</feature>
<evidence type="ECO:0000256" key="15">
    <source>
        <dbReference type="ARBA" id="ARBA00022989"/>
    </source>
</evidence>
<dbReference type="SMART" id="SM00327">
    <property type="entry name" value="VWA"/>
    <property type="match status" value="1"/>
</dbReference>
<feature type="compositionally biased region" description="Polar residues" evidence="23">
    <location>
        <begin position="826"/>
        <end position="839"/>
    </location>
</feature>
<dbReference type="SMART" id="SM01411">
    <property type="entry name" value="Ephrin_rec_like"/>
    <property type="match status" value="4"/>
</dbReference>
<feature type="disulfide bond" evidence="22">
    <location>
        <begin position="2349"/>
        <end position="2376"/>
    </location>
</feature>
<feature type="disulfide bond" evidence="22">
    <location>
        <begin position="2719"/>
        <end position="2746"/>
    </location>
</feature>
<feature type="domain" description="Sushi" evidence="27">
    <location>
        <begin position="2807"/>
        <end position="2864"/>
    </location>
</feature>
<feature type="disulfide bond" evidence="21">
    <location>
        <begin position="1305"/>
        <end position="1314"/>
    </location>
</feature>
<dbReference type="Pfam" id="PF12661">
    <property type="entry name" value="hEGF"/>
    <property type="match status" value="3"/>
</dbReference>
<dbReference type="FunFam" id="2.10.70.10:FF:000011">
    <property type="entry name" value="CUB and sushi domain-containing protein 3 isoform A"/>
    <property type="match status" value="3"/>
</dbReference>
<keyword evidence="15" id="KW-1133">Transmembrane helix</keyword>
<feature type="domain" description="Sushi" evidence="27">
    <location>
        <begin position="1733"/>
        <end position="1787"/>
    </location>
</feature>
<feature type="disulfide bond" evidence="22">
    <location>
        <begin position="3219"/>
        <end position="3246"/>
    </location>
</feature>
<dbReference type="SUPFAM" id="SSF53300">
    <property type="entry name" value="vWA-like"/>
    <property type="match status" value="1"/>
</dbReference>
<keyword evidence="6" id="KW-1003">Cell membrane</keyword>
<feature type="disulfide bond" evidence="22">
    <location>
        <begin position="2233"/>
        <end position="2260"/>
    </location>
</feature>
<evidence type="ECO:0000256" key="3">
    <source>
        <dbReference type="ARBA" id="ARBA00004251"/>
    </source>
</evidence>
<dbReference type="GO" id="GO:0005886">
    <property type="term" value="C:plasma membrane"/>
    <property type="evidence" value="ECO:0007669"/>
    <property type="project" value="UniProtKB-SubCell"/>
</dbReference>
<dbReference type="InterPro" id="IPR000742">
    <property type="entry name" value="EGF"/>
</dbReference>
<dbReference type="STRING" id="1676925.ENSPKIP00000037310"/>
<dbReference type="InterPro" id="IPR003410">
    <property type="entry name" value="HYR_dom"/>
</dbReference>
<feature type="domain" description="Sushi" evidence="27">
    <location>
        <begin position="2691"/>
        <end position="2748"/>
    </location>
</feature>
<feature type="disulfide bond" evidence="22">
    <location>
        <begin position="2545"/>
        <end position="2572"/>
    </location>
</feature>
<feature type="domain" description="Sushi" evidence="27">
    <location>
        <begin position="1965"/>
        <end position="2030"/>
    </location>
</feature>
<keyword evidence="9 21" id="KW-0245">EGF-like domain</keyword>
<evidence type="ECO:0000259" key="26">
    <source>
        <dbReference type="PROSITE" id="PS50825"/>
    </source>
</evidence>
<feature type="disulfide bond" evidence="22">
    <location>
        <begin position="2059"/>
        <end position="2086"/>
    </location>
</feature>
<dbReference type="SMART" id="SM00159">
    <property type="entry name" value="PTX"/>
    <property type="match status" value="1"/>
</dbReference>
<feature type="domain" description="Sushi" evidence="27">
    <location>
        <begin position="3191"/>
        <end position="3248"/>
    </location>
</feature>
<dbReference type="GO" id="GO:0023052">
    <property type="term" value="P:signaling"/>
    <property type="evidence" value="ECO:0007669"/>
    <property type="project" value="UniProtKB-ARBA"/>
</dbReference>
<dbReference type="InterPro" id="IPR051277">
    <property type="entry name" value="SEZ6_CSMD_C4BPB_Regulators"/>
</dbReference>
<feature type="domain" description="Sushi" evidence="27">
    <location>
        <begin position="1845"/>
        <end position="1901"/>
    </location>
</feature>
<feature type="disulfide bond" evidence="22">
    <location>
        <begin position="2892"/>
        <end position="2919"/>
    </location>
</feature>
<comment type="caution">
    <text evidence="21">Lacks conserved residue(s) required for the propagation of feature annotation.</text>
</comment>
<feature type="domain" description="EGF-like" evidence="24">
    <location>
        <begin position="1204"/>
        <end position="1239"/>
    </location>
</feature>
<evidence type="ECO:0000313" key="29">
    <source>
        <dbReference type="Ensembl" id="ENSPKIP00000037310.1"/>
    </source>
</evidence>
<keyword evidence="12" id="KW-0677">Repeat</keyword>
<dbReference type="CDD" id="cd00033">
    <property type="entry name" value="CCP"/>
    <property type="match status" value="33"/>
</dbReference>
<dbReference type="InterPro" id="IPR000152">
    <property type="entry name" value="EGF-type_Asp/Asn_hydroxyl_site"/>
</dbReference>
<dbReference type="CDD" id="cd01450">
    <property type="entry name" value="vWFA_subfamily_ECM"/>
    <property type="match status" value="1"/>
</dbReference>
<evidence type="ECO:0000256" key="13">
    <source>
        <dbReference type="ARBA" id="ARBA00022837"/>
    </source>
</evidence>
<comment type="subcellular location">
    <subcellularLocation>
        <location evidence="3">Cell membrane</location>
        <topology evidence="3">Single-pass type I membrane protein</topology>
    </subcellularLocation>
    <subcellularLocation>
        <location evidence="4">Cytoplasm</location>
    </subcellularLocation>
    <subcellularLocation>
        <location evidence="2">Membrane</location>
        <topology evidence="2">Peripheral membrane protein</topology>
    </subcellularLocation>
    <subcellularLocation>
        <location evidence="1">Nucleus</location>
    </subcellularLocation>
    <subcellularLocation>
        <location evidence="5">Secreted</location>
    </subcellularLocation>
</comment>
<dbReference type="Ensembl" id="ENSPKIT00000018273.1">
    <property type="protein sequence ID" value="ENSPKIP00000037310.1"/>
    <property type="gene ID" value="ENSPKIG00000015493.1"/>
</dbReference>
<feature type="domain" description="Sushi" evidence="27">
    <location>
        <begin position="2263"/>
        <end position="2320"/>
    </location>
</feature>
<dbReference type="SUPFAM" id="SSF57535">
    <property type="entry name" value="Complement control module/SCR domain"/>
    <property type="match status" value="35"/>
</dbReference>
<dbReference type="InterPro" id="IPR013032">
    <property type="entry name" value="EGF-like_CS"/>
</dbReference>
<dbReference type="Gene3D" id="2.10.25.10">
    <property type="entry name" value="Laminin"/>
    <property type="match status" value="10"/>
</dbReference>
<dbReference type="PROSITE" id="PS50026">
    <property type="entry name" value="EGF_3"/>
    <property type="match status" value="8"/>
</dbReference>
<dbReference type="PROSITE" id="PS01186">
    <property type="entry name" value="EGF_2"/>
    <property type="match status" value="5"/>
</dbReference>
<feature type="domain" description="Pentraxin (PTX)" evidence="28">
    <location>
        <begin position="1357"/>
        <end position="1561"/>
    </location>
</feature>
<dbReference type="GO" id="GO:0005102">
    <property type="term" value="F:signaling receptor binding"/>
    <property type="evidence" value="ECO:0007669"/>
    <property type="project" value="UniProtKB-ARBA"/>
</dbReference>
<dbReference type="InterPro" id="IPR009030">
    <property type="entry name" value="Growth_fac_rcpt_cys_sf"/>
</dbReference>
<dbReference type="PROSITE" id="PS50234">
    <property type="entry name" value="VWFA"/>
    <property type="match status" value="1"/>
</dbReference>
<name>A0A3B3T3R4_9TELE</name>
<feature type="domain" description="Sushi" evidence="27">
    <location>
        <begin position="2575"/>
        <end position="2632"/>
    </location>
</feature>
<dbReference type="SUPFAM" id="SSF57196">
    <property type="entry name" value="EGF/Laminin"/>
    <property type="match status" value="1"/>
</dbReference>
<feature type="disulfide bond" evidence="22">
    <location>
        <begin position="2291"/>
        <end position="2318"/>
    </location>
</feature>
<dbReference type="InterPro" id="IPR013320">
    <property type="entry name" value="ConA-like_dom_sf"/>
</dbReference>
<dbReference type="Proteomes" id="UP000261540">
    <property type="component" value="Unplaced"/>
</dbReference>
<feature type="disulfide bond" evidence="22">
    <location>
        <begin position="2603"/>
        <end position="2630"/>
    </location>
</feature>
<feature type="domain" description="Sushi" evidence="27">
    <location>
        <begin position="1576"/>
        <end position="1633"/>
    </location>
</feature>
<feature type="disulfide bond" evidence="22">
    <location>
        <begin position="1604"/>
        <end position="1631"/>
    </location>
</feature>
<dbReference type="CDD" id="cd00054">
    <property type="entry name" value="EGF_CA"/>
    <property type="match status" value="6"/>
</dbReference>
<feature type="disulfide bond" evidence="22">
    <location>
        <begin position="349"/>
        <end position="376"/>
    </location>
</feature>
<evidence type="ECO:0000256" key="7">
    <source>
        <dbReference type="ARBA" id="ARBA00022490"/>
    </source>
</evidence>
<feature type="domain" description="Sushi" evidence="27">
    <location>
        <begin position="445"/>
        <end position="506"/>
    </location>
</feature>